<evidence type="ECO:0000313" key="1">
    <source>
        <dbReference type="EMBL" id="OQD68382.1"/>
    </source>
</evidence>
<evidence type="ECO:0000313" key="2">
    <source>
        <dbReference type="Proteomes" id="UP000191522"/>
    </source>
</evidence>
<organism evidence="1 2">
    <name type="scientific">Penicillium decumbens</name>
    <dbReference type="NCBI Taxonomy" id="69771"/>
    <lineage>
        <taxon>Eukaryota</taxon>
        <taxon>Fungi</taxon>
        <taxon>Dikarya</taxon>
        <taxon>Ascomycota</taxon>
        <taxon>Pezizomycotina</taxon>
        <taxon>Eurotiomycetes</taxon>
        <taxon>Eurotiomycetidae</taxon>
        <taxon>Eurotiales</taxon>
        <taxon>Aspergillaceae</taxon>
        <taxon>Penicillium</taxon>
    </lineage>
</organism>
<dbReference type="STRING" id="69771.A0A1V6NV26"/>
<sequence length="141" mass="16218">MFESVDYGPVIVCRGDEQANELDAARTSTATISRHYQVWGKHLPESEHPFRVGVFGKNQVARKTMERNTRIGDIGYVIRSPHEVAFKPYLQSLSNVTIYSKTIQQSDSNTDIYCCFGQRLMNAVQDGFGFLRFWFWSLRLS</sequence>
<dbReference type="AlphaFoldDB" id="A0A1V6NV26"/>
<proteinExistence type="predicted"/>
<accession>A0A1V6NV26</accession>
<keyword evidence="2" id="KW-1185">Reference proteome</keyword>
<gene>
    <name evidence="1" type="ORF">PENDEC_c036G05383</name>
</gene>
<protein>
    <submittedName>
        <fullName evidence="1">Uncharacterized protein</fullName>
    </submittedName>
</protein>
<dbReference type="OrthoDB" id="5390at2759"/>
<comment type="caution">
    <text evidence="1">The sequence shown here is derived from an EMBL/GenBank/DDBJ whole genome shotgun (WGS) entry which is preliminary data.</text>
</comment>
<dbReference type="Proteomes" id="UP000191522">
    <property type="component" value="Unassembled WGS sequence"/>
</dbReference>
<reference evidence="2" key="1">
    <citation type="journal article" date="2017" name="Nat. Microbiol.">
        <title>Global analysis of biosynthetic gene clusters reveals vast potential of secondary metabolite production in Penicillium species.</title>
        <authorList>
            <person name="Nielsen J.C."/>
            <person name="Grijseels S."/>
            <person name="Prigent S."/>
            <person name="Ji B."/>
            <person name="Dainat J."/>
            <person name="Nielsen K.F."/>
            <person name="Frisvad J.C."/>
            <person name="Workman M."/>
            <person name="Nielsen J."/>
        </authorList>
    </citation>
    <scope>NUCLEOTIDE SEQUENCE [LARGE SCALE GENOMIC DNA]</scope>
    <source>
        <strain evidence="2">IBT 11843</strain>
    </source>
</reference>
<name>A0A1V6NV26_PENDC</name>
<dbReference type="EMBL" id="MDYL01000036">
    <property type="protein sequence ID" value="OQD68382.1"/>
    <property type="molecule type" value="Genomic_DNA"/>
</dbReference>